<evidence type="ECO:0000313" key="9">
    <source>
        <dbReference type="Proteomes" id="UP000005615"/>
    </source>
</evidence>
<dbReference type="RefSeq" id="WP_009577207.1">
    <property type="nucleotide sequence ID" value="NZ_AEIG01000124.1"/>
</dbReference>
<comment type="caution">
    <text evidence="8">The sequence shown here is derived from an EMBL/GenBank/DDBJ whole genome shotgun (WGS) entry which is preliminary data.</text>
</comment>
<evidence type="ECO:0000256" key="3">
    <source>
        <dbReference type="ARBA" id="ARBA00022643"/>
    </source>
</evidence>
<feature type="binding site" evidence="7">
    <location>
        <position position="29"/>
    </location>
    <ligand>
        <name>glyoxylate</name>
        <dbReference type="ChEBI" id="CHEBI:36655"/>
    </ligand>
</feature>
<feature type="binding site" evidence="7">
    <location>
        <position position="259"/>
    </location>
    <ligand>
        <name>FMN</name>
        <dbReference type="ChEBI" id="CHEBI:58210"/>
    </ligand>
</feature>
<proteinExistence type="inferred from homology"/>
<feature type="binding site" evidence="7">
    <location>
        <begin position="337"/>
        <end position="338"/>
    </location>
    <ligand>
        <name>FMN</name>
        <dbReference type="ChEBI" id="CHEBI:58210"/>
    </ligand>
</feature>
<keyword evidence="3 7" id="KW-0288">FMN</keyword>
<dbReference type="CDD" id="cd02809">
    <property type="entry name" value="alpha_hydroxyacid_oxid_FMN"/>
    <property type="match status" value="1"/>
</dbReference>
<feature type="binding site" evidence="7">
    <location>
        <position position="286"/>
    </location>
    <ligand>
        <name>glyoxylate</name>
        <dbReference type="ChEBI" id="CHEBI:36655"/>
    </ligand>
</feature>
<dbReference type="PROSITE" id="PS51349">
    <property type="entry name" value="FMN_HYDROXY_ACID_DH_2"/>
    <property type="match status" value="1"/>
</dbReference>
<comment type="cofactor">
    <cofactor evidence="1">
        <name>FMN</name>
        <dbReference type="ChEBI" id="CHEBI:58210"/>
    </cofactor>
</comment>
<dbReference type="InterPro" id="IPR008259">
    <property type="entry name" value="FMN_hydac_DH_AS"/>
</dbReference>
<dbReference type="PIRSF" id="PIRSF000138">
    <property type="entry name" value="Al-hdrx_acd_dh"/>
    <property type="match status" value="1"/>
</dbReference>
<evidence type="ECO:0000313" key="8">
    <source>
        <dbReference type="EMBL" id="EGG28330.1"/>
    </source>
</evidence>
<dbReference type="GO" id="GO:0009060">
    <property type="term" value="P:aerobic respiration"/>
    <property type="evidence" value="ECO:0007669"/>
    <property type="project" value="TreeGrafter"/>
</dbReference>
<feature type="binding site" evidence="7">
    <location>
        <position position="111"/>
    </location>
    <ligand>
        <name>FMN</name>
        <dbReference type="ChEBI" id="CHEBI:58210"/>
    </ligand>
</feature>
<keyword evidence="9" id="KW-1185">Reference proteome</keyword>
<feature type="binding site" evidence="7">
    <location>
        <position position="132"/>
    </location>
    <ligand>
        <name>glyoxylate</name>
        <dbReference type="ChEBI" id="CHEBI:36655"/>
    </ligand>
</feature>
<dbReference type="Gene3D" id="3.20.20.70">
    <property type="entry name" value="Aldolase class I"/>
    <property type="match status" value="1"/>
</dbReference>
<dbReference type="GO" id="GO:0004459">
    <property type="term" value="F:L-lactate dehydrogenase (NAD+) activity"/>
    <property type="evidence" value="ECO:0007669"/>
    <property type="project" value="TreeGrafter"/>
</dbReference>
<dbReference type="SUPFAM" id="SSF51395">
    <property type="entry name" value="FMN-linked oxidoreductases"/>
    <property type="match status" value="1"/>
</dbReference>
<feature type="binding site" evidence="7">
    <location>
        <position position="134"/>
    </location>
    <ligand>
        <name>glyoxylate</name>
        <dbReference type="ChEBI" id="CHEBI:36655"/>
    </ligand>
</feature>
<feature type="binding site" evidence="7">
    <location>
        <position position="283"/>
    </location>
    <ligand>
        <name>glyoxylate</name>
        <dbReference type="ChEBI" id="CHEBI:36655"/>
    </ligand>
</feature>
<accession>F3L5R3</accession>
<evidence type="ECO:0000256" key="5">
    <source>
        <dbReference type="ARBA" id="ARBA00024042"/>
    </source>
</evidence>
<dbReference type="EMBL" id="AEIG01000124">
    <property type="protein sequence ID" value="EGG28330.1"/>
    <property type="molecule type" value="Genomic_DNA"/>
</dbReference>
<reference evidence="8 9" key="1">
    <citation type="journal article" date="2011" name="J. Bacteriol.">
        <title>Genome sequence of strain IMCC3088, a proteorhodopsin-containing marine bacterium belonging to the OM60/NOR5 clade.</title>
        <authorList>
            <person name="Jang Y."/>
            <person name="Oh H.M."/>
            <person name="Kang I."/>
            <person name="Lee K."/>
            <person name="Yang S.J."/>
            <person name="Cho J.C."/>
        </authorList>
    </citation>
    <scope>NUCLEOTIDE SEQUENCE [LARGE SCALE GENOMIC DNA]</scope>
    <source>
        <strain evidence="8 9">IMCC3088</strain>
    </source>
</reference>
<feature type="binding site" evidence="7">
    <location>
        <position position="169"/>
    </location>
    <ligand>
        <name>glyoxylate</name>
        <dbReference type="ChEBI" id="CHEBI:36655"/>
    </ligand>
</feature>
<evidence type="ECO:0000256" key="4">
    <source>
        <dbReference type="ARBA" id="ARBA00023002"/>
    </source>
</evidence>
<dbReference type="GO" id="GO:0005886">
    <property type="term" value="C:plasma membrane"/>
    <property type="evidence" value="ECO:0007669"/>
    <property type="project" value="TreeGrafter"/>
</dbReference>
<dbReference type="AlphaFoldDB" id="F3L5R3"/>
<dbReference type="PANTHER" id="PTHR10578:SF85">
    <property type="entry name" value="L-LACTATE DEHYDROGENASE"/>
    <property type="match status" value="1"/>
</dbReference>
<protein>
    <submittedName>
        <fullName evidence="8">L-lactate dehydrogenase</fullName>
    </submittedName>
</protein>
<dbReference type="FunFam" id="3.20.20.70:FF:000029">
    <property type="entry name" value="L-lactate dehydrogenase"/>
    <property type="match status" value="1"/>
</dbReference>
<keyword evidence="2 7" id="KW-0285">Flavoprotein</keyword>
<dbReference type="InterPro" id="IPR037396">
    <property type="entry name" value="FMN_HAD"/>
</dbReference>
<gene>
    <name evidence="8" type="ORF">IMCC3088_343</name>
</gene>
<dbReference type="Proteomes" id="UP000005615">
    <property type="component" value="Unassembled WGS sequence"/>
</dbReference>
<organism evidence="8 9">
    <name type="scientific">Aequoribacter fuscus</name>
    <dbReference type="NCBI Taxonomy" id="2518989"/>
    <lineage>
        <taxon>Bacteria</taxon>
        <taxon>Pseudomonadati</taxon>
        <taxon>Pseudomonadota</taxon>
        <taxon>Gammaproteobacteria</taxon>
        <taxon>Cellvibrionales</taxon>
        <taxon>Halieaceae</taxon>
        <taxon>Aequoribacter</taxon>
    </lineage>
</organism>
<evidence type="ECO:0000256" key="6">
    <source>
        <dbReference type="PIRSR" id="PIRSR000138-1"/>
    </source>
</evidence>
<feature type="binding site" evidence="7">
    <location>
        <begin position="314"/>
        <end position="318"/>
    </location>
    <ligand>
        <name>FMN</name>
        <dbReference type="ChEBI" id="CHEBI:58210"/>
    </ligand>
</feature>
<dbReference type="InterPro" id="IPR013785">
    <property type="entry name" value="Aldolase_TIM"/>
</dbReference>
<dbReference type="STRING" id="2518989.IMCC3088_343"/>
<feature type="active site" description="Proton acceptor" evidence="6">
    <location>
        <position position="283"/>
    </location>
</feature>
<evidence type="ECO:0000256" key="7">
    <source>
        <dbReference type="PIRSR" id="PIRSR000138-2"/>
    </source>
</evidence>
<name>F3L5R3_9GAMM</name>
<keyword evidence="4" id="KW-0560">Oxidoreductase</keyword>
<dbReference type="PANTHER" id="PTHR10578">
    <property type="entry name" value="S -2-HYDROXY-ACID OXIDASE-RELATED"/>
    <property type="match status" value="1"/>
</dbReference>
<dbReference type="GO" id="GO:0010181">
    <property type="term" value="F:FMN binding"/>
    <property type="evidence" value="ECO:0007669"/>
    <property type="project" value="InterPro"/>
</dbReference>
<dbReference type="eggNOG" id="COG1304">
    <property type="taxonomic scope" value="Bacteria"/>
</dbReference>
<evidence type="ECO:0000256" key="1">
    <source>
        <dbReference type="ARBA" id="ARBA00001917"/>
    </source>
</evidence>
<dbReference type="OrthoDB" id="9770452at2"/>
<dbReference type="PROSITE" id="PS00557">
    <property type="entry name" value="FMN_HYDROXY_ACID_DH_1"/>
    <property type="match status" value="1"/>
</dbReference>
<feature type="binding site" evidence="7">
    <location>
        <begin position="82"/>
        <end position="84"/>
    </location>
    <ligand>
        <name>FMN</name>
        <dbReference type="ChEBI" id="CHEBI:58210"/>
    </ligand>
</feature>
<dbReference type="InterPro" id="IPR012133">
    <property type="entry name" value="Alpha-hydoxy_acid_DH_FMN"/>
</dbReference>
<evidence type="ECO:0000256" key="2">
    <source>
        <dbReference type="ARBA" id="ARBA00022630"/>
    </source>
</evidence>
<sequence length="387" mass="41850">MSSLNLVPASTEDYRRIAERKVPRFLFDYLDGGSYSETTLRANVSAYQDITLKQTVLKDVSSVDTSVELFGTTYSMPAGLAPIGMGGMFGARGELQAKAASDALNIPFVLSTVAICSLEEVAQVSDKSFWFQLYMLRDRGAVQQMLQRAQNVGVDTLVFTVDLAVLGARYRDKRNGLSGGTSLGGRLRTALNLASKPSWIKSVGLGGKPHTFGNLEEYVPNASRPDDFQAWITQQVDSTVTWKDIEWLRSIWPGKLIIKGILTEEDAKQAVQVGADGIVVSNHGGRQLDCVDATINVVSDIKSAVGDATTVILDGGIRSGQDIFKAYALGADFTLIGRSWVYALAAGGQRAITDLLATFKAEIEISMALTGITQSQDIDHRVLKARA</sequence>
<feature type="binding site" evidence="7">
    <location>
        <position position="160"/>
    </location>
    <ligand>
        <name>FMN</name>
        <dbReference type="ChEBI" id="CHEBI:58210"/>
    </ligand>
</feature>
<dbReference type="InterPro" id="IPR000262">
    <property type="entry name" value="FMN-dep_DH"/>
</dbReference>
<dbReference type="NCBIfam" id="NF008398">
    <property type="entry name" value="PRK11197.1"/>
    <property type="match status" value="1"/>
</dbReference>
<feature type="binding site" evidence="7">
    <location>
        <position position="281"/>
    </location>
    <ligand>
        <name>FMN</name>
        <dbReference type="ChEBI" id="CHEBI:58210"/>
    </ligand>
</feature>
<dbReference type="Pfam" id="PF01070">
    <property type="entry name" value="FMN_dh"/>
    <property type="match status" value="1"/>
</dbReference>
<comment type="similarity">
    <text evidence="5">Belongs to the FMN-dependent alpha-hydroxy acid dehydrogenase family.</text>
</comment>